<evidence type="ECO:0000313" key="2">
    <source>
        <dbReference type="EMBL" id="KAJ4411496.1"/>
    </source>
</evidence>
<accession>A0A9W8ZPB1</accession>
<keyword evidence="1" id="KW-0812">Transmembrane</keyword>
<reference evidence="2" key="1">
    <citation type="submission" date="2022-10" db="EMBL/GenBank/DDBJ databases">
        <title>Tapping the CABI collections for fungal endophytes: first genome assemblies for Collariella, Neodidymelliopsis, Ascochyta clinopodiicola, Didymella pomorum, Didymosphaeria variabile, Neocosmospora piperis and Neocucurbitaria cava.</title>
        <authorList>
            <person name="Hill R."/>
        </authorList>
    </citation>
    <scope>NUCLEOTIDE SEQUENCE</scope>
    <source>
        <strain evidence="2">IMI 355091</strain>
    </source>
</reference>
<gene>
    <name evidence="2" type="ORF">N0V91_001280</name>
</gene>
<keyword evidence="3" id="KW-1185">Reference proteome</keyword>
<keyword evidence="1" id="KW-1133">Transmembrane helix</keyword>
<sequence>MPSNCPSIARSDADTTNVTALIYDRYKNAPKDDWDRLLKCWGIEDCGDCHRSNGSCGWCPISSTCLPLPRENVLDRAFPLLTPVRYKGICALGSERFELRTGGLGCQVSTITFLTALVTIFATIFGLLVIYGLATVIRWIYLAIKGSNNGWVQYEDGTGEIWVRKESWGKWWRRITGQQKEIEIEEVDEGTNERGWNWWRAAKKSMNGSSDEGRVLPKRKPHGHTTAILLTALTFTLKRNGLAEF</sequence>
<name>A0A9W8ZPB1_9PLEO</name>
<feature type="transmembrane region" description="Helical" evidence="1">
    <location>
        <begin position="113"/>
        <end position="141"/>
    </location>
</feature>
<proteinExistence type="predicted"/>
<protein>
    <recommendedName>
        <fullName evidence="4">PSI domain-containing protein</fullName>
    </recommendedName>
</protein>
<dbReference type="OrthoDB" id="5427091at2759"/>
<evidence type="ECO:0008006" key="4">
    <source>
        <dbReference type="Google" id="ProtNLM"/>
    </source>
</evidence>
<dbReference type="Proteomes" id="UP001140510">
    <property type="component" value="Unassembled WGS sequence"/>
</dbReference>
<keyword evidence="1" id="KW-0472">Membrane</keyword>
<dbReference type="AlphaFoldDB" id="A0A9W8ZPB1"/>
<dbReference type="EMBL" id="JAPEVA010000005">
    <property type="protein sequence ID" value="KAJ4411496.1"/>
    <property type="molecule type" value="Genomic_DNA"/>
</dbReference>
<evidence type="ECO:0000313" key="3">
    <source>
        <dbReference type="Proteomes" id="UP001140510"/>
    </source>
</evidence>
<evidence type="ECO:0000256" key="1">
    <source>
        <dbReference type="SAM" id="Phobius"/>
    </source>
</evidence>
<organism evidence="2 3">
    <name type="scientific">Didymella pomorum</name>
    <dbReference type="NCBI Taxonomy" id="749634"/>
    <lineage>
        <taxon>Eukaryota</taxon>
        <taxon>Fungi</taxon>
        <taxon>Dikarya</taxon>
        <taxon>Ascomycota</taxon>
        <taxon>Pezizomycotina</taxon>
        <taxon>Dothideomycetes</taxon>
        <taxon>Pleosporomycetidae</taxon>
        <taxon>Pleosporales</taxon>
        <taxon>Pleosporineae</taxon>
        <taxon>Didymellaceae</taxon>
        <taxon>Didymella</taxon>
    </lineage>
</organism>
<comment type="caution">
    <text evidence="2">The sequence shown here is derived from an EMBL/GenBank/DDBJ whole genome shotgun (WGS) entry which is preliminary data.</text>
</comment>